<dbReference type="OrthoDB" id="583431at2"/>
<dbReference type="KEGG" id="salj:SMD11_6206"/>
<dbReference type="Pfam" id="PF19458">
    <property type="entry name" value="DUF5995"/>
    <property type="match status" value="1"/>
</dbReference>
<evidence type="ECO:0000313" key="2">
    <source>
        <dbReference type="Proteomes" id="UP000195755"/>
    </source>
</evidence>
<dbReference type="EMBL" id="CP021744">
    <property type="protein sequence ID" value="ARZ71782.1"/>
    <property type="molecule type" value="Genomic_DNA"/>
</dbReference>
<gene>
    <name evidence="1" type="ORF">SMD11_6206</name>
</gene>
<dbReference type="AlphaFoldDB" id="A0A1Z2LBX0"/>
<sequence>MTTPGVPSPAEKVERVARELALRVGRYDAERDHRATFAYTYYRLTTSLTTALRTGTPPFAEPDWVADLSVSLASAYFSAMDATDTWLAAFPRSGGEVAPGDLPDAVPPPWRDVYAASSVRHSYVLEEVLFSMMAHMSYDLPLALRSLDARAGNHRHIGDFHRMNDLLATCVDEVQDDLAARYCRGLRSLDRLFTRDDELFTNYGIRMARGLAWFNSDRLREPTSADAATASISRSTAAFITRIRFPGDWKLRAVSRLLRLLIPPRRQWPAPGTPIG</sequence>
<reference evidence="1 2" key="1">
    <citation type="submission" date="2017-06" db="EMBL/GenBank/DDBJ databases">
        <title>Streptomyces albireticuli Genome sequencing and assembly.</title>
        <authorList>
            <person name="Wang Y."/>
            <person name="Du B."/>
            <person name="Ding Y."/>
            <person name="Liu H."/>
            <person name="Hou Q."/>
            <person name="Liu K."/>
            <person name="Yao L."/>
            <person name="Wang C."/>
        </authorList>
    </citation>
    <scope>NUCLEOTIDE SEQUENCE [LARGE SCALE GENOMIC DNA]</scope>
    <source>
        <strain evidence="1 2">MDJK11</strain>
    </source>
</reference>
<protein>
    <submittedName>
        <fullName evidence="1">Uncharacterized protein</fullName>
    </submittedName>
</protein>
<name>A0A1Z2LBX0_9ACTN</name>
<organism evidence="1 2">
    <name type="scientific">Streptomyces albireticuli</name>
    <dbReference type="NCBI Taxonomy" id="1940"/>
    <lineage>
        <taxon>Bacteria</taxon>
        <taxon>Bacillati</taxon>
        <taxon>Actinomycetota</taxon>
        <taxon>Actinomycetes</taxon>
        <taxon>Kitasatosporales</taxon>
        <taxon>Streptomycetaceae</taxon>
        <taxon>Streptomyces</taxon>
    </lineage>
</organism>
<accession>A0A1Z2LBX0</accession>
<dbReference type="InterPro" id="IPR046037">
    <property type="entry name" value="DUF5995"/>
</dbReference>
<dbReference type="RefSeq" id="WP_087929520.1">
    <property type="nucleotide sequence ID" value="NZ_CP021744.1"/>
</dbReference>
<proteinExistence type="predicted"/>
<dbReference type="Proteomes" id="UP000195755">
    <property type="component" value="Chromosome"/>
</dbReference>
<evidence type="ECO:0000313" key="1">
    <source>
        <dbReference type="EMBL" id="ARZ71782.1"/>
    </source>
</evidence>